<accession>A0A2W5KPJ6</accession>
<proteinExistence type="predicted"/>
<evidence type="ECO:0000256" key="1">
    <source>
        <dbReference type="SAM" id="MobiDB-lite"/>
    </source>
</evidence>
<organism evidence="2 3">
    <name type="scientific">Ancylobacter novellus</name>
    <name type="common">Thiobacillus novellus</name>
    <dbReference type="NCBI Taxonomy" id="921"/>
    <lineage>
        <taxon>Bacteria</taxon>
        <taxon>Pseudomonadati</taxon>
        <taxon>Pseudomonadota</taxon>
        <taxon>Alphaproteobacteria</taxon>
        <taxon>Hyphomicrobiales</taxon>
        <taxon>Xanthobacteraceae</taxon>
        <taxon>Ancylobacter</taxon>
    </lineage>
</organism>
<dbReference type="EMBL" id="QFPN01000001">
    <property type="protein sequence ID" value="PZQ18941.1"/>
    <property type="molecule type" value="Genomic_DNA"/>
</dbReference>
<name>A0A2W5KPJ6_ANCNO</name>
<dbReference type="Proteomes" id="UP000249577">
    <property type="component" value="Unassembled WGS sequence"/>
</dbReference>
<comment type="caution">
    <text evidence="2">The sequence shown here is derived from an EMBL/GenBank/DDBJ whole genome shotgun (WGS) entry which is preliminary data.</text>
</comment>
<sequence length="159" mass="17638">MAEIFDLLGDPIPEGHGRRGRPQHIATRENRCKVIMLLGLGWSNDRIARALSITAPTLRKNYFRELAVRDEARDRVFGSLFARCYEAALDGNVGAIKEFQRMVERNDMMLGLPVARADKPAPEPKLGKKEAQLRDAHTPALGSTLGELMAQRMASKGAN</sequence>
<feature type="region of interest" description="Disordered" evidence="1">
    <location>
        <begin position="117"/>
        <end position="137"/>
    </location>
</feature>
<dbReference type="AlphaFoldDB" id="A0A2W5KPJ6"/>
<gene>
    <name evidence="2" type="ORF">DI565_00615</name>
</gene>
<protein>
    <submittedName>
        <fullName evidence="2">Uncharacterized protein</fullName>
    </submittedName>
</protein>
<reference evidence="2 3" key="1">
    <citation type="submission" date="2017-08" db="EMBL/GenBank/DDBJ databases">
        <title>Infants hospitalized years apart are colonized by the same room-sourced microbial strains.</title>
        <authorList>
            <person name="Brooks B."/>
            <person name="Olm M.R."/>
            <person name="Firek B.A."/>
            <person name="Baker R."/>
            <person name="Thomas B.C."/>
            <person name="Morowitz M.J."/>
            <person name="Banfield J.F."/>
        </authorList>
    </citation>
    <scope>NUCLEOTIDE SEQUENCE [LARGE SCALE GENOMIC DNA]</scope>
    <source>
        <strain evidence="2">S2_005_003_R2_43</strain>
    </source>
</reference>
<evidence type="ECO:0000313" key="2">
    <source>
        <dbReference type="EMBL" id="PZQ18941.1"/>
    </source>
</evidence>
<evidence type="ECO:0000313" key="3">
    <source>
        <dbReference type="Proteomes" id="UP000249577"/>
    </source>
</evidence>